<keyword evidence="3" id="KW-1185">Reference proteome</keyword>
<feature type="compositionally biased region" description="Pro residues" evidence="1">
    <location>
        <begin position="219"/>
        <end position="233"/>
    </location>
</feature>
<gene>
    <name evidence="2" type="ORF">GCM10022407_24130</name>
</gene>
<evidence type="ECO:0000256" key="1">
    <source>
        <dbReference type="SAM" id="MobiDB-lite"/>
    </source>
</evidence>
<evidence type="ECO:0000313" key="2">
    <source>
        <dbReference type="EMBL" id="GAA3978105.1"/>
    </source>
</evidence>
<proteinExistence type="predicted"/>
<comment type="caution">
    <text evidence="2">The sequence shown here is derived from an EMBL/GenBank/DDBJ whole genome shotgun (WGS) entry which is preliminary data.</text>
</comment>
<feature type="region of interest" description="Disordered" evidence="1">
    <location>
        <begin position="263"/>
        <end position="282"/>
    </location>
</feature>
<evidence type="ECO:0000313" key="3">
    <source>
        <dbReference type="Proteomes" id="UP001501556"/>
    </source>
</evidence>
<protein>
    <submittedName>
        <fullName evidence="2">Uncharacterized protein</fullName>
    </submittedName>
</protein>
<sequence>MNDKYSPTKCAQYGRRLAARLCDQHFGPQPTATLDGPAVLKFTPIRQLNLLVVRQLLGQWQAETAKLRSPYFDFEAAPVQAALTQFMNVLSRHIRLGRAAYEPLLAQAAADTLNIVADPAGSFQRLLLGQLEKPTLESLRDNLRYLDVDKAFFQGFVDSLPVGTELSRDFLTHRFGLYHAANYKAHQPLQRLVEELSTLLPLTTADLLEDGPVSAISPAPAPEPPLPAVAPEPKPEPVVPPTFVAPPVPIAAVPEPVATTATPAATVAESAPAPFTPASPAPARPLPDLETASLPLHEKLKAGQPAAPALADTLRATTVPVSLAERAGTKVETLREAISINQRFSFINELFGGENMDYHAAIQHLDSLPTAEQARAHVTEALSPRYDWSRKEEHVNKLLKLIERKFA</sequence>
<organism evidence="2 3">
    <name type="scientific">Hymenobacter antarcticus</name>
    <dbReference type="NCBI Taxonomy" id="486270"/>
    <lineage>
        <taxon>Bacteria</taxon>
        <taxon>Pseudomonadati</taxon>
        <taxon>Bacteroidota</taxon>
        <taxon>Cytophagia</taxon>
        <taxon>Cytophagales</taxon>
        <taxon>Hymenobacteraceae</taxon>
        <taxon>Hymenobacter</taxon>
    </lineage>
</organism>
<accession>A0ABP7Q7Y4</accession>
<dbReference type="Proteomes" id="UP001501556">
    <property type="component" value="Unassembled WGS sequence"/>
</dbReference>
<name>A0ABP7Q7Y4_9BACT</name>
<feature type="region of interest" description="Disordered" evidence="1">
    <location>
        <begin position="211"/>
        <end position="233"/>
    </location>
</feature>
<feature type="compositionally biased region" description="Low complexity" evidence="1">
    <location>
        <begin position="263"/>
        <end position="273"/>
    </location>
</feature>
<reference evidence="3" key="1">
    <citation type="journal article" date="2019" name="Int. J. Syst. Evol. Microbiol.">
        <title>The Global Catalogue of Microorganisms (GCM) 10K type strain sequencing project: providing services to taxonomists for standard genome sequencing and annotation.</title>
        <authorList>
            <consortium name="The Broad Institute Genomics Platform"/>
            <consortium name="The Broad Institute Genome Sequencing Center for Infectious Disease"/>
            <person name="Wu L."/>
            <person name="Ma J."/>
        </authorList>
    </citation>
    <scope>NUCLEOTIDE SEQUENCE [LARGE SCALE GENOMIC DNA]</scope>
    <source>
        <strain evidence="3">JCM 17217</strain>
    </source>
</reference>
<dbReference type="RefSeq" id="WP_345124686.1">
    <property type="nucleotide sequence ID" value="NZ_BAABDI010000016.1"/>
</dbReference>
<dbReference type="EMBL" id="BAABDI010000016">
    <property type="protein sequence ID" value="GAA3978105.1"/>
    <property type="molecule type" value="Genomic_DNA"/>
</dbReference>